<comment type="subcellular location">
    <subcellularLocation>
        <location evidence="1">Mitochondrion inner membrane</location>
        <topology evidence="1">Single-pass membrane protein</topology>
    </subcellularLocation>
</comment>
<evidence type="ECO:0000256" key="4">
    <source>
        <dbReference type="ARBA" id="ARBA00022692"/>
    </source>
</evidence>
<dbReference type="PANTHER" id="PTHR17130:SF14">
    <property type="entry name" value="CYTOCHROME C OXIDASE ASSEMBLY PROTEIN COX16 HOMOLOG, MITOCHONDRIAL"/>
    <property type="match status" value="1"/>
</dbReference>
<evidence type="ECO:0000256" key="9">
    <source>
        <dbReference type="SAM" id="Phobius"/>
    </source>
</evidence>
<keyword evidence="6 9" id="KW-1133">Transmembrane helix</keyword>
<proteinExistence type="inferred from homology"/>
<evidence type="ECO:0000256" key="1">
    <source>
        <dbReference type="ARBA" id="ARBA00004434"/>
    </source>
</evidence>
<organism evidence="10 11">
    <name type="scientific">Cotesia typhae</name>
    <dbReference type="NCBI Taxonomy" id="2053667"/>
    <lineage>
        <taxon>Eukaryota</taxon>
        <taxon>Metazoa</taxon>
        <taxon>Ecdysozoa</taxon>
        <taxon>Arthropoda</taxon>
        <taxon>Hexapoda</taxon>
        <taxon>Insecta</taxon>
        <taxon>Pterygota</taxon>
        <taxon>Neoptera</taxon>
        <taxon>Endopterygota</taxon>
        <taxon>Hymenoptera</taxon>
        <taxon>Apocrita</taxon>
        <taxon>Ichneumonoidea</taxon>
        <taxon>Braconidae</taxon>
        <taxon>Microgastrinae</taxon>
        <taxon>Cotesia</taxon>
    </lineage>
</organism>
<accession>A0A8J5V808</accession>
<dbReference type="GO" id="GO:0005743">
    <property type="term" value="C:mitochondrial inner membrane"/>
    <property type="evidence" value="ECO:0007669"/>
    <property type="project" value="UniProtKB-SubCell"/>
</dbReference>
<protein>
    <recommendedName>
        <fullName evidence="3">Cytochrome c oxidase assembly protein COX16 homolog, mitochondrial</fullName>
    </recommendedName>
</protein>
<keyword evidence="4 9" id="KW-0812">Transmembrane</keyword>
<evidence type="ECO:0000256" key="2">
    <source>
        <dbReference type="ARBA" id="ARBA00008370"/>
    </source>
</evidence>
<evidence type="ECO:0000256" key="5">
    <source>
        <dbReference type="ARBA" id="ARBA00022792"/>
    </source>
</evidence>
<evidence type="ECO:0000256" key="6">
    <source>
        <dbReference type="ARBA" id="ARBA00022989"/>
    </source>
</evidence>
<gene>
    <name evidence="10" type="ORF">G9C98_005684</name>
</gene>
<evidence type="ECO:0000313" key="10">
    <source>
        <dbReference type="EMBL" id="KAG8037474.1"/>
    </source>
</evidence>
<keyword evidence="5" id="KW-0999">Mitochondrion inner membrane</keyword>
<evidence type="ECO:0000256" key="3">
    <source>
        <dbReference type="ARBA" id="ARBA00021814"/>
    </source>
</evidence>
<dbReference type="GO" id="GO:0033617">
    <property type="term" value="P:mitochondrial respiratory chain complex IV assembly"/>
    <property type="evidence" value="ECO:0007669"/>
    <property type="project" value="TreeGrafter"/>
</dbReference>
<dbReference type="AlphaFoldDB" id="A0A8J5V808"/>
<keyword evidence="11" id="KW-1185">Reference proteome</keyword>
<evidence type="ECO:0000256" key="8">
    <source>
        <dbReference type="ARBA" id="ARBA00023136"/>
    </source>
</evidence>
<dbReference type="OrthoDB" id="5516033at2759"/>
<reference evidence="10" key="2">
    <citation type="submission" date="2021-04" db="EMBL/GenBank/DDBJ databases">
        <title>Genome-wide patterns of bracovirus chromosomal integration into multiple host tissues during parasitism.</title>
        <authorList>
            <person name="Chebbi M.A.C."/>
        </authorList>
    </citation>
    <scope>NUCLEOTIDE SEQUENCE</scope>
    <source>
        <tissue evidence="10">Whole body</tissue>
    </source>
</reference>
<dbReference type="PANTHER" id="PTHR17130">
    <property type="entry name" value="MITOCHONDRIAL OUTER MEMBRANE PROTEIN 25"/>
    <property type="match status" value="1"/>
</dbReference>
<evidence type="ECO:0000256" key="7">
    <source>
        <dbReference type="ARBA" id="ARBA00023128"/>
    </source>
</evidence>
<dbReference type="InterPro" id="IPR020164">
    <property type="entry name" value="Cyt_c_Oxase_assmbl_COX16"/>
</dbReference>
<comment type="similarity">
    <text evidence="2">Belongs to the COX16 family.</text>
</comment>
<name>A0A8J5V808_9HYME</name>
<feature type="transmembrane region" description="Helical" evidence="9">
    <location>
        <begin position="24"/>
        <end position="42"/>
    </location>
</feature>
<keyword evidence="8 9" id="KW-0472">Membrane</keyword>
<sequence length="110" mass="13156">MFKVNFLEYKQTVIKFLKKKNVRYGIPFILFCVGGSFGLSRVTDVRYKYRKVSSVRDEAKHEGLNVRNPEELTLESQYDKLKNELDIDHWENKRIERPWEEGVEENAEKN</sequence>
<dbReference type="Proteomes" id="UP000729913">
    <property type="component" value="Unassembled WGS sequence"/>
</dbReference>
<dbReference type="Pfam" id="PF14138">
    <property type="entry name" value="COX16"/>
    <property type="match status" value="1"/>
</dbReference>
<reference evidence="10" key="1">
    <citation type="submission" date="2020-03" db="EMBL/GenBank/DDBJ databases">
        <authorList>
            <person name="Chebbi M.A."/>
            <person name="Drezen J.M."/>
        </authorList>
    </citation>
    <scope>NUCLEOTIDE SEQUENCE</scope>
    <source>
        <tissue evidence="10">Whole body</tissue>
    </source>
</reference>
<evidence type="ECO:0000313" key="11">
    <source>
        <dbReference type="Proteomes" id="UP000729913"/>
    </source>
</evidence>
<keyword evidence="7" id="KW-0496">Mitochondrion</keyword>
<comment type="caution">
    <text evidence="10">The sequence shown here is derived from an EMBL/GenBank/DDBJ whole genome shotgun (WGS) entry which is preliminary data.</text>
</comment>
<dbReference type="EMBL" id="JAAOIC020000047">
    <property type="protein sequence ID" value="KAG8037474.1"/>
    <property type="molecule type" value="Genomic_DNA"/>
</dbReference>